<dbReference type="PANTHER" id="PTHR46060:SF1">
    <property type="entry name" value="MARINER MOS1 TRANSPOSASE-LIKE PROTEIN"/>
    <property type="match status" value="1"/>
</dbReference>
<dbReference type="InterPro" id="IPR036397">
    <property type="entry name" value="RNaseH_sf"/>
</dbReference>
<evidence type="ECO:0008006" key="4">
    <source>
        <dbReference type="Google" id="ProtNLM"/>
    </source>
</evidence>
<dbReference type="EMBL" id="KZ309469">
    <property type="protein sequence ID" value="KAG8238945.1"/>
    <property type="molecule type" value="Genomic_DNA"/>
</dbReference>
<gene>
    <name evidence="2" type="ORF">J437_LFUL000784</name>
</gene>
<feature type="region of interest" description="Disordered" evidence="1">
    <location>
        <begin position="109"/>
        <end position="132"/>
    </location>
</feature>
<feature type="non-terminal residue" evidence="2">
    <location>
        <position position="1"/>
    </location>
</feature>
<dbReference type="Gene3D" id="3.30.420.10">
    <property type="entry name" value="Ribonuclease H-like superfamily/Ribonuclease H"/>
    <property type="match status" value="1"/>
</dbReference>
<evidence type="ECO:0000313" key="2">
    <source>
        <dbReference type="EMBL" id="KAG8238945.1"/>
    </source>
</evidence>
<keyword evidence="3" id="KW-1185">Reference proteome</keyword>
<name>A0A8K0KQ34_LADFU</name>
<reference evidence="2" key="2">
    <citation type="submission" date="2017-10" db="EMBL/GenBank/DDBJ databases">
        <title>Ladona fulva Genome sequencing and assembly.</title>
        <authorList>
            <person name="Murali S."/>
            <person name="Richards S."/>
            <person name="Bandaranaike D."/>
            <person name="Bellair M."/>
            <person name="Blankenburg K."/>
            <person name="Chao H."/>
            <person name="Dinh H."/>
            <person name="Doddapaneni H."/>
            <person name="Dugan-Rocha S."/>
            <person name="Elkadiri S."/>
            <person name="Gnanaolivu R."/>
            <person name="Hernandez B."/>
            <person name="Skinner E."/>
            <person name="Javaid M."/>
            <person name="Lee S."/>
            <person name="Li M."/>
            <person name="Ming W."/>
            <person name="Munidasa M."/>
            <person name="Muniz J."/>
            <person name="Nguyen L."/>
            <person name="Hughes D."/>
            <person name="Osuji N."/>
            <person name="Pu L.-L."/>
            <person name="Puazo M."/>
            <person name="Qu C."/>
            <person name="Quiroz J."/>
            <person name="Raj R."/>
            <person name="Weissenberger G."/>
            <person name="Xin Y."/>
            <person name="Zou X."/>
            <person name="Han Y."/>
            <person name="Worley K."/>
            <person name="Muzny D."/>
            <person name="Gibbs R."/>
        </authorList>
    </citation>
    <scope>NUCLEOTIDE SEQUENCE</scope>
    <source>
        <strain evidence="2">Sampled in the wild</strain>
    </source>
</reference>
<dbReference type="PANTHER" id="PTHR46060">
    <property type="entry name" value="MARINER MOS1 TRANSPOSASE-LIKE PROTEIN"/>
    <property type="match status" value="1"/>
</dbReference>
<accession>A0A8K0KQ34</accession>
<protein>
    <recommendedName>
        <fullName evidence="4">Transposase</fullName>
    </recommendedName>
</protein>
<evidence type="ECO:0000313" key="3">
    <source>
        <dbReference type="Proteomes" id="UP000792457"/>
    </source>
</evidence>
<dbReference type="InterPro" id="IPR052709">
    <property type="entry name" value="Transposase-MT_Hybrid"/>
</dbReference>
<dbReference type="Proteomes" id="UP000792457">
    <property type="component" value="Unassembled WGS sequence"/>
</dbReference>
<dbReference type="GO" id="GO:0003676">
    <property type="term" value="F:nucleic acid binding"/>
    <property type="evidence" value="ECO:0007669"/>
    <property type="project" value="InterPro"/>
</dbReference>
<dbReference type="OrthoDB" id="10017160at2759"/>
<organism evidence="2 3">
    <name type="scientific">Ladona fulva</name>
    <name type="common">Scarce chaser dragonfly</name>
    <name type="synonym">Libellula fulva</name>
    <dbReference type="NCBI Taxonomy" id="123851"/>
    <lineage>
        <taxon>Eukaryota</taxon>
        <taxon>Metazoa</taxon>
        <taxon>Ecdysozoa</taxon>
        <taxon>Arthropoda</taxon>
        <taxon>Hexapoda</taxon>
        <taxon>Insecta</taxon>
        <taxon>Pterygota</taxon>
        <taxon>Palaeoptera</taxon>
        <taxon>Odonata</taxon>
        <taxon>Epiprocta</taxon>
        <taxon>Anisoptera</taxon>
        <taxon>Libelluloidea</taxon>
        <taxon>Libellulidae</taxon>
        <taxon>Ladona</taxon>
    </lineage>
</organism>
<sequence>STVNRWVVIFCGCPPGKAIIVGETINGRPVTATDDKHCKLVDDLIQNDRRITQKASIIVQNDNACPHTSYATEEALRNLKFELIPHPPYPSNLAYCDFNFSPPIKRDLKGNHYTSDDEVEAPGFEKSQKKFQ</sequence>
<comment type="caution">
    <text evidence="2">The sequence shown here is derived from an EMBL/GenBank/DDBJ whole genome shotgun (WGS) entry which is preliminary data.</text>
</comment>
<dbReference type="AlphaFoldDB" id="A0A8K0KQ34"/>
<evidence type="ECO:0000256" key="1">
    <source>
        <dbReference type="SAM" id="MobiDB-lite"/>
    </source>
</evidence>
<reference evidence="2" key="1">
    <citation type="submission" date="2013-04" db="EMBL/GenBank/DDBJ databases">
        <authorList>
            <person name="Qu J."/>
            <person name="Murali S.C."/>
            <person name="Bandaranaike D."/>
            <person name="Bellair M."/>
            <person name="Blankenburg K."/>
            <person name="Chao H."/>
            <person name="Dinh H."/>
            <person name="Doddapaneni H."/>
            <person name="Downs B."/>
            <person name="Dugan-Rocha S."/>
            <person name="Elkadiri S."/>
            <person name="Gnanaolivu R.D."/>
            <person name="Hernandez B."/>
            <person name="Javaid M."/>
            <person name="Jayaseelan J.C."/>
            <person name="Lee S."/>
            <person name="Li M."/>
            <person name="Ming W."/>
            <person name="Munidasa M."/>
            <person name="Muniz J."/>
            <person name="Nguyen L."/>
            <person name="Ongeri F."/>
            <person name="Osuji N."/>
            <person name="Pu L.-L."/>
            <person name="Puazo M."/>
            <person name="Qu C."/>
            <person name="Quiroz J."/>
            <person name="Raj R."/>
            <person name="Weissenberger G."/>
            <person name="Xin Y."/>
            <person name="Zou X."/>
            <person name="Han Y."/>
            <person name="Richards S."/>
            <person name="Worley K."/>
            <person name="Muzny D."/>
            <person name="Gibbs R."/>
        </authorList>
    </citation>
    <scope>NUCLEOTIDE SEQUENCE</scope>
    <source>
        <strain evidence="2">Sampled in the wild</strain>
    </source>
</reference>
<proteinExistence type="predicted"/>